<evidence type="ECO:0000313" key="2">
    <source>
        <dbReference type="EMBL" id="CDR47422.1"/>
    </source>
</evidence>
<reference evidence="2" key="1">
    <citation type="journal article" date="2014" name="Genome Announc.">
        <title>Draft genome sequence of Rhodosporidium toruloides CECT1137, an oleaginous yeast of biotechnological interest.</title>
        <authorList>
            <person name="Morin N."/>
            <person name="Calcas X."/>
            <person name="Devillers H."/>
            <person name="Durrens P."/>
            <person name="Sherman D.J."/>
            <person name="Nicaud J.-M."/>
            <person name="Neuveglise C."/>
        </authorList>
    </citation>
    <scope>NUCLEOTIDE SEQUENCE</scope>
    <source>
        <strain evidence="2">CECT1137</strain>
    </source>
</reference>
<proteinExistence type="predicted"/>
<dbReference type="PANTHER" id="PTHR47766">
    <property type="entry name" value="PROTEIN EFR3"/>
    <property type="match status" value="1"/>
</dbReference>
<dbReference type="GO" id="GO:0072659">
    <property type="term" value="P:protein localization to plasma membrane"/>
    <property type="evidence" value="ECO:0007669"/>
    <property type="project" value="InterPro"/>
</dbReference>
<dbReference type="OrthoDB" id="274691at2759"/>
<feature type="compositionally biased region" description="Low complexity" evidence="1">
    <location>
        <begin position="758"/>
        <end position="767"/>
    </location>
</feature>
<dbReference type="InterPro" id="IPR039786">
    <property type="entry name" value="EFR3"/>
</dbReference>
<feature type="compositionally biased region" description="Polar residues" evidence="1">
    <location>
        <begin position="1082"/>
        <end position="1097"/>
    </location>
</feature>
<feature type="region of interest" description="Disordered" evidence="1">
    <location>
        <begin position="418"/>
        <end position="443"/>
    </location>
</feature>
<feature type="compositionally biased region" description="Low complexity" evidence="1">
    <location>
        <begin position="418"/>
        <end position="431"/>
    </location>
</feature>
<gene>
    <name evidence="2" type="ORF">RHTO0S_14e03532g</name>
</gene>
<protein>
    <submittedName>
        <fullName evidence="2">RHTO0S14e03532g1_1</fullName>
    </submittedName>
</protein>
<dbReference type="EMBL" id="LK052949">
    <property type="protein sequence ID" value="CDR47422.1"/>
    <property type="molecule type" value="Genomic_DNA"/>
</dbReference>
<feature type="compositionally biased region" description="Basic residues" evidence="1">
    <location>
        <begin position="736"/>
        <end position="750"/>
    </location>
</feature>
<feature type="region of interest" description="Disordered" evidence="1">
    <location>
        <begin position="726"/>
        <end position="772"/>
    </location>
</feature>
<organism evidence="2">
    <name type="scientific">Rhodotorula toruloides</name>
    <name type="common">Yeast</name>
    <name type="synonym">Rhodosporidium toruloides</name>
    <dbReference type="NCBI Taxonomy" id="5286"/>
    <lineage>
        <taxon>Eukaryota</taxon>
        <taxon>Fungi</taxon>
        <taxon>Dikarya</taxon>
        <taxon>Basidiomycota</taxon>
        <taxon>Pucciniomycotina</taxon>
        <taxon>Microbotryomycetes</taxon>
        <taxon>Sporidiobolales</taxon>
        <taxon>Sporidiobolaceae</taxon>
        <taxon>Rhodotorula</taxon>
    </lineage>
</organism>
<dbReference type="PANTHER" id="PTHR47766:SF1">
    <property type="entry name" value="PROTEIN EFR3"/>
    <property type="match status" value="1"/>
</dbReference>
<feature type="region of interest" description="Disordered" evidence="1">
    <location>
        <begin position="595"/>
        <end position="650"/>
    </location>
</feature>
<feature type="compositionally biased region" description="Low complexity" evidence="1">
    <location>
        <begin position="1015"/>
        <end position="1030"/>
    </location>
</feature>
<feature type="compositionally biased region" description="Low complexity" evidence="1">
    <location>
        <begin position="972"/>
        <end position="986"/>
    </location>
</feature>
<feature type="compositionally biased region" description="Polar residues" evidence="1">
    <location>
        <begin position="595"/>
        <end position="605"/>
    </location>
</feature>
<feature type="region of interest" description="Disordered" evidence="1">
    <location>
        <begin position="531"/>
        <end position="574"/>
    </location>
</feature>
<feature type="region of interest" description="Disordered" evidence="1">
    <location>
        <begin position="969"/>
        <end position="1030"/>
    </location>
</feature>
<accession>A0A061BBV2</accession>
<sequence>MGILPTPNHQALIRDCYPPYSSSSPDSLPQPVSNSLSKLAFYAINRPAKLAKVLAILLERASKARPGAGSGKARQELAVTTEIVRGLVVEAGESGKEGSGELVKAALAETALKVAEMALGGAGGGPNAQVRSGGKRDPELEARGASLFHAVATYLTPPFFGSYDGMGRQYLRCVSLLSSLAQLSGRENIESRYVALKALEGAAKSEFLYTTGGDYDTQVGEIVPALLSNLADVSVEDLRDEQSTIMSSEKSLAPLASSLASRKTPSISPPSDSPKLVSTALTSLLLLSRLSTLPQLLALHNALSTFLDRYSHGSLWHASSLTHVLFFARAIIAAAPSSHRAPAVTWWSDQVGEIFENESPHRSVTLLFVLKHLVDPEADAHTGEGREAGASRLEGLSAAGILSTLADLLVRRARLSSPSASPSASRVHSSAGTTRGFDAADTDDDPLLRPILTTVGALARASATTGYATQLDDLAGDLIDLLRSLKNEEGRAERLVGGMNGEEKSRAKVRVVMALEALLQEAPAVEGAVETQEDGARTIPPPTTVVNGAPAHADEEDDERIRRPTADSDGPAAAIGAYGSSGLVLGKPINGSSTGDVFSAPSSTTKEQRRRASVSSSKATDAPILRVQTPGGASTAPSGSPTHSTVNRHPISPRTFARSLFLLLDSDSRLRFEYAQAAAIYCKREMPIAKGTTDELASFVKQVMAAVYGLAIGEVATTGSSAFNNGEQDQAAGGHALHRTRSVRSLRSRKSFLDDSPQKPSAPSSSSGHGPTAADYSSLLTLLDALFSRRSSTTIVEALPALLALDAKAATRWEVGLAGQGELGSAGGGPDGVRAQACRELAARAVGRIGRTWGLGELVELAQDVLDTLSPSVIPTRASPSSSFASRASPNPAALNASLAIDILATDREIQKESSLDRTSLASLLGQPWSYETAKVEALSAATRSPYLSGALPSRSLVNLGTASRAGSTYRLSSLPPASPPSTTHGHGNGGSSPVLRRMSVTPSLADLQGSLGTSPRSARGSAAPSISSSAYGLGAGAGGSVYTLNDLKAGMALGSGVQQRRRTSRATVDSVLDRVGRRSRTATGASQASSLGVPQV</sequence>
<evidence type="ECO:0000256" key="1">
    <source>
        <dbReference type="SAM" id="MobiDB-lite"/>
    </source>
</evidence>
<feature type="compositionally biased region" description="Polar residues" evidence="1">
    <location>
        <begin position="631"/>
        <end position="647"/>
    </location>
</feature>
<feature type="region of interest" description="Disordered" evidence="1">
    <location>
        <begin position="1055"/>
        <end position="1097"/>
    </location>
</feature>
<name>A0A061BBV2_RHOTO</name>
<dbReference type="AlphaFoldDB" id="A0A061BBV2"/>